<dbReference type="EMBL" id="LNYU01000081">
    <property type="protein sequence ID" value="KTD56545.1"/>
    <property type="molecule type" value="Genomic_DNA"/>
</dbReference>
<dbReference type="RefSeq" id="WP_058514753.1">
    <property type="nucleotide sequence ID" value="NZ_CAAAIH010000019.1"/>
</dbReference>
<reference evidence="2 3" key="1">
    <citation type="submission" date="2015-11" db="EMBL/GenBank/DDBJ databases">
        <title>Genomic analysis of 38 Legionella species identifies large and diverse effector repertoires.</title>
        <authorList>
            <person name="Burstein D."/>
            <person name="Amaro F."/>
            <person name="Zusman T."/>
            <person name="Lifshitz Z."/>
            <person name="Cohen O."/>
            <person name="Gilbert J.A."/>
            <person name="Pupko T."/>
            <person name="Shuman H.A."/>
            <person name="Segal G."/>
        </authorList>
    </citation>
    <scope>NUCLEOTIDE SEQUENCE [LARGE SCALE GENOMIC DNA]</scope>
    <source>
        <strain evidence="2 3">SC-63-C7</strain>
    </source>
</reference>
<dbReference type="PATRIC" id="fig|45074.5.peg.2912"/>
<evidence type="ECO:0000313" key="2">
    <source>
        <dbReference type="EMBL" id="KTD56545.1"/>
    </source>
</evidence>
<proteinExistence type="predicted"/>
<evidence type="ECO:0000256" key="1">
    <source>
        <dbReference type="ARBA" id="ARBA00023002"/>
    </source>
</evidence>
<keyword evidence="3" id="KW-1185">Reference proteome</keyword>
<accession>A0A0W0YHV6</accession>
<dbReference type="InterPro" id="IPR029041">
    <property type="entry name" value="FAD-linked_oxidoreductase-like"/>
</dbReference>
<keyword evidence="1" id="KW-0560">Oxidoreductase</keyword>
<dbReference type="GO" id="GO:0016491">
    <property type="term" value="F:oxidoreductase activity"/>
    <property type="evidence" value="ECO:0007669"/>
    <property type="project" value="UniProtKB-KW"/>
</dbReference>
<comment type="caution">
    <text evidence="2">The sequence shown here is derived from an EMBL/GenBank/DDBJ whole genome shotgun (WGS) entry which is preliminary data.</text>
</comment>
<dbReference type="UniPathway" id="UPA00193"/>
<dbReference type="Gene3D" id="3.20.20.220">
    <property type="match status" value="1"/>
</dbReference>
<dbReference type="SUPFAM" id="SSF51730">
    <property type="entry name" value="FAD-linked oxidoreductase"/>
    <property type="match status" value="1"/>
</dbReference>
<dbReference type="OrthoDB" id="9812555at2"/>
<organism evidence="2 3">
    <name type="scientific">Legionella santicrucis</name>
    <dbReference type="NCBI Taxonomy" id="45074"/>
    <lineage>
        <taxon>Bacteria</taxon>
        <taxon>Pseudomonadati</taxon>
        <taxon>Pseudomonadota</taxon>
        <taxon>Gammaproteobacteria</taxon>
        <taxon>Legionellales</taxon>
        <taxon>Legionellaceae</taxon>
        <taxon>Legionella</taxon>
    </lineage>
</organism>
<gene>
    <name evidence="2" type="ORF">Lsan_2705</name>
</gene>
<protein>
    <submittedName>
        <fullName evidence="2">Uncharacterized protein</fullName>
    </submittedName>
</protein>
<dbReference type="STRING" id="45074.Lsan_2705"/>
<dbReference type="AlphaFoldDB" id="A0A0W0YHV6"/>
<evidence type="ECO:0000313" key="3">
    <source>
        <dbReference type="Proteomes" id="UP000054703"/>
    </source>
</evidence>
<sequence length="518" mass="59776">MWKKSNKYFEYRKTIPVYLLGDKISLTTDFVKNLFDKNFKVIVKKIDDIHQMDPLYFGNECILIKSTDESDQSLKFKEKGYSAVKVPNEYLGLKSTYEIQHINYSPALADHISSLEIFSLRQFEKYKTPPDNVAKIYIANFEKSLDKDVKKAIVNAKERGKKPVPYLPVRKYTENEARSLLNYFKTQNIDEVVILAGGNFPGAGEMLVVNNQTGKFPQWLEELKINDAYPEWMKVTTEGEAIRSDTGELPHWLGISSTGILEDKRFNNTSEFLKCINLNEYGIKEIGIAGHPEYSKFMNQAECMNSLLEKEKIITQRGMSMYIITQVIANPHKFVTWQKAVRQQGIQSKIYIGLLVPDAEAYHGRFYKICEALTRNPDKSEYDPEGIYRVDNALNTPEKVWEFLLLSGVQVDNIHLYTVSVPPEQTKINGITSVAVNNNSIDQIDFEELRVKHKKMAKFAFKAPWFKESLHNNVKTSVDDLQFQSTQELKRTHVFFRSVKTRYAADDVCANDRMRIKL</sequence>
<dbReference type="Proteomes" id="UP000054703">
    <property type="component" value="Unassembled WGS sequence"/>
</dbReference>
<dbReference type="GO" id="GO:0035999">
    <property type="term" value="P:tetrahydrofolate interconversion"/>
    <property type="evidence" value="ECO:0007669"/>
    <property type="project" value="UniProtKB-UniPathway"/>
</dbReference>
<name>A0A0W0YHV6_9GAMM</name>